<keyword evidence="8" id="KW-0800">Toxin</keyword>
<proteinExistence type="inferred from homology"/>
<evidence type="ECO:0000256" key="4">
    <source>
        <dbReference type="ARBA" id="ARBA00022723"/>
    </source>
</evidence>
<dbReference type="GO" id="GO:0090729">
    <property type="term" value="F:toxin activity"/>
    <property type="evidence" value="ECO:0007669"/>
    <property type="project" value="UniProtKB-KW"/>
</dbReference>
<dbReference type="RefSeq" id="WP_035031614.1">
    <property type="nucleotide sequence ID" value="NZ_KK073905.1"/>
</dbReference>
<dbReference type="EMBL" id="JENY01000033">
    <property type="protein sequence ID" value="EXL02202.1"/>
    <property type="molecule type" value="Genomic_DNA"/>
</dbReference>
<dbReference type="SUPFAM" id="SSF88723">
    <property type="entry name" value="PIN domain-like"/>
    <property type="match status" value="1"/>
</dbReference>
<dbReference type="AlphaFoldDB" id="A0A011TE72"/>
<dbReference type="InterPro" id="IPR029060">
    <property type="entry name" value="PIN-like_dom_sf"/>
</dbReference>
<dbReference type="InterPro" id="IPR022907">
    <property type="entry name" value="VapC_family"/>
</dbReference>
<dbReference type="PANTHER" id="PTHR33653:SF1">
    <property type="entry name" value="RIBONUCLEASE VAPC2"/>
    <property type="match status" value="1"/>
</dbReference>
<reference evidence="10 11" key="1">
    <citation type="submission" date="2014-02" db="EMBL/GenBank/DDBJ databases">
        <title>Aquamicrobium defluvii Genome sequencing.</title>
        <authorList>
            <person name="Wang X."/>
        </authorList>
    </citation>
    <scope>NUCLEOTIDE SEQUENCE [LARGE SCALE GENOMIC DNA]</scope>
    <source>
        <strain evidence="10 11">W13Z1</strain>
    </source>
</reference>
<evidence type="ECO:0000313" key="11">
    <source>
        <dbReference type="Proteomes" id="UP000019849"/>
    </source>
</evidence>
<evidence type="ECO:0000256" key="7">
    <source>
        <dbReference type="ARBA" id="ARBA00038093"/>
    </source>
</evidence>
<dbReference type="Pfam" id="PF01850">
    <property type="entry name" value="PIN"/>
    <property type="match status" value="1"/>
</dbReference>
<gene>
    <name evidence="8" type="primary">vapC</name>
    <name evidence="10" type="ORF">BG36_15640</name>
</gene>
<feature type="binding site" evidence="8">
    <location>
        <position position="5"/>
    </location>
    <ligand>
        <name>Mg(2+)</name>
        <dbReference type="ChEBI" id="CHEBI:18420"/>
    </ligand>
</feature>
<dbReference type="GO" id="GO:0004540">
    <property type="term" value="F:RNA nuclease activity"/>
    <property type="evidence" value="ECO:0007669"/>
    <property type="project" value="InterPro"/>
</dbReference>
<comment type="similarity">
    <text evidence="7 8">Belongs to the PINc/VapC protein family.</text>
</comment>
<evidence type="ECO:0000256" key="2">
    <source>
        <dbReference type="ARBA" id="ARBA00022649"/>
    </source>
</evidence>
<comment type="function">
    <text evidence="8">Toxic component of a toxin-antitoxin (TA) system. An RNase.</text>
</comment>
<evidence type="ECO:0000256" key="3">
    <source>
        <dbReference type="ARBA" id="ARBA00022722"/>
    </source>
</evidence>
<feature type="binding site" evidence="8">
    <location>
        <position position="105"/>
    </location>
    <ligand>
        <name>Mg(2+)</name>
        <dbReference type="ChEBI" id="CHEBI:18420"/>
    </ligand>
</feature>
<evidence type="ECO:0000256" key="8">
    <source>
        <dbReference type="HAMAP-Rule" id="MF_00265"/>
    </source>
</evidence>
<comment type="cofactor">
    <cofactor evidence="1 8">
        <name>Mg(2+)</name>
        <dbReference type="ChEBI" id="CHEBI:18420"/>
    </cofactor>
</comment>
<dbReference type="Proteomes" id="UP000019849">
    <property type="component" value="Unassembled WGS sequence"/>
</dbReference>
<dbReference type="InterPro" id="IPR050556">
    <property type="entry name" value="Type_II_TA_system_RNase"/>
</dbReference>
<evidence type="ECO:0000256" key="5">
    <source>
        <dbReference type="ARBA" id="ARBA00022801"/>
    </source>
</evidence>
<keyword evidence="6 8" id="KW-0460">Magnesium</keyword>
<keyword evidence="3 8" id="KW-0540">Nuclease</keyword>
<comment type="caution">
    <text evidence="10">The sequence shown here is derived from an EMBL/GenBank/DDBJ whole genome shotgun (WGS) entry which is preliminary data.</text>
</comment>
<dbReference type="STRING" id="69279.BG36_15640"/>
<dbReference type="eggNOG" id="COG1487">
    <property type="taxonomic scope" value="Bacteria"/>
</dbReference>
<dbReference type="Gene3D" id="3.40.50.1010">
    <property type="entry name" value="5'-nuclease"/>
    <property type="match status" value="1"/>
</dbReference>
<evidence type="ECO:0000256" key="1">
    <source>
        <dbReference type="ARBA" id="ARBA00001946"/>
    </source>
</evidence>
<dbReference type="PANTHER" id="PTHR33653">
    <property type="entry name" value="RIBONUCLEASE VAPC2"/>
    <property type="match status" value="1"/>
</dbReference>
<dbReference type="HAMAP" id="MF_00265">
    <property type="entry name" value="VapC_Nob1"/>
    <property type="match status" value="1"/>
</dbReference>
<protein>
    <recommendedName>
        <fullName evidence="8">Ribonuclease VapC</fullName>
        <shortName evidence="8">RNase VapC</shortName>
        <ecNumber evidence="8">3.1.-.-</ecNumber>
    </recommendedName>
    <alternativeName>
        <fullName evidence="8">Toxin VapC</fullName>
    </alternativeName>
</protein>
<dbReference type="InterPro" id="IPR002716">
    <property type="entry name" value="PIN_dom"/>
</dbReference>
<accession>A0A011TE72</accession>
<name>A0A011TE72_9HYPH</name>
<organism evidence="10 11">
    <name type="scientific">Aquamicrobium defluvii</name>
    <dbReference type="NCBI Taxonomy" id="69279"/>
    <lineage>
        <taxon>Bacteria</taxon>
        <taxon>Pseudomonadati</taxon>
        <taxon>Pseudomonadota</taxon>
        <taxon>Alphaproteobacteria</taxon>
        <taxon>Hyphomicrobiales</taxon>
        <taxon>Phyllobacteriaceae</taxon>
        <taxon>Aquamicrobium</taxon>
    </lineage>
</organism>
<keyword evidence="4 8" id="KW-0479">Metal-binding</keyword>
<keyword evidence="2 8" id="KW-1277">Toxin-antitoxin system</keyword>
<keyword evidence="5 8" id="KW-0378">Hydrolase</keyword>
<dbReference type="CDD" id="cd18746">
    <property type="entry name" value="PIN_VapC4-5_FitB-like"/>
    <property type="match status" value="1"/>
</dbReference>
<sequence>MYLVDTNVISALAPSKVERNDELVAWFNRASSVLYLSVITGAEVMSGISKADREGATTKAQRLRDWWGAIEHLYSDRILPFDLACAHRAGRILDESRAHRPGFEDIAIAATAQVHGLTVLSRNLRHFLPLGVAVQNPFEAIPTLP</sequence>
<dbReference type="EC" id="3.1.-.-" evidence="8"/>
<evidence type="ECO:0000259" key="9">
    <source>
        <dbReference type="Pfam" id="PF01850"/>
    </source>
</evidence>
<evidence type="ECO:0000313" key="10">
    <source>
        <dbReference type="EMBL" id="EXL02202.1"/>
    </source>
</evidence>
<dbReference type="GO" id="GO:0016787">
    <property type="term" value="F:hydrolase activity"/>
    <property type="evidence" value="ECO:0007669"/>
    <property type="project" value="UniProtKB-KW"/>
</dbReference>
<dbReference type="HOGENOM" id="CLU_118482_8_0_5"/>
<feature type="domain" description="PIN" evidence="9">
    <location>
        <begin position="2"/>
        <end position="125"/>
    </location>
</feature>
<dbReference type="GO" id="GO:0000287">
    <property type="term" value="F:magnesium ion binding"/>
    <property type="evidence" value="ECO:0007669"/>
    <property type="project" value="UniProtKB-UniRule"/>
</dbReference>
<evidence type="ECO:0000256" key="6">
    <source>
        <dbReference type="ARBA" id="ARBA00022842"/>
    </source>
</evidence>